<comment type="subcellular location">
    <subcellularLocation>
        <location evidence="1">Membrane</location>
        <topology evidence="1">Single-pass type I membrane protein</topology>
    </subcellularLocation>
</comment>
<dbReference type="InterPro" id="IPR000242">
    <property type="entry name" value="PTP_cat"/>
</dbReference>
<keyword evidence="9 11" id="KW-0472">Membrane</keyword>
<evidence type="ECO:0000256" key="5">
    <source>
        <dbReference type="ARBA" id="ARBA00022729"/>
    </source>
</evidence>
<keyword evidence="5" id="KW-0732">Signal</keyword>
<sequence>MMLSSVGRCNPLMQISSSTLAELPGKRNSGKTVSVTLHKVDIESQKASSYLLIIEPEASQDGSRKKRPADESSGCDLKDLNALSGCYITAELTNSFFSNGDSQVFEVGDDKTYGGYHNKPLAPGSNYKLHQGVTIKLSDGESLHKFLEPVSFFLHPSCDQKCTAAIRVSLSILVVVAVMVIIGILIKRNNSETEARVANAYQALELSERSTLMNDAAYATIPECSSDTAENRTSYEEVDTTSIPTNKLQEYIKDEKFIRRQFQRFGNLPQPVMSVAELPTNKSKNIYRGVYSADETRMKPQRQTSEHSDYINVMYIKKLFLKATSLFIATQGPMEDTVDDFWLMIWQQGVEAIVMITNIIERGKVKCEQYWPQNLTTESSYDDITVCYVSYEEWADYVVRVFEVTKNGEKRRVRQYHYTAWPDHGVPDTMSPFISFYKKIKTETYRIDRPLLVHCSTGVGRTGIFIAMSNLLDQAHIHQHIDFYKCVTLMKECRPHIIQTEEEYIFLHHAVNEVLRTSIDFCTPIELDRQLESLTPPDNTEYLV</sequence>
<evidence type="ECO:0000256" key="3">
    <source>
        <dbReference type="ARBA" id="ARBA00013064"/>
    </source>
</evidence>
<dbReference type="Gene3D" id="3.90.190.10">
    <property type="entry name" value="Protein tyrosine phosphatase superfamily"/>
    <property type="match status" value="1"/>
</dbReference>
<dbReference type="SMART" id="SM00404">
    <property type="entry name" value="PTPc_motif"/>
    <property type="match status" value="1"/>
</dbReference>
<proteinExistence type="inferred from homology"/>
<protein>
    <recommendedName>
        <fullName evidence="3">protein-tyrosine-phosphatase</fullName>
        <ecNumber evidence="3">3.1.3.48</ecNumber>
    </recommendedName>
</protein>
<keyword evidence="8 11" id="KW-1133">Transmembrane helix</keyword>
<keyword evidence="6" id="KW-0378">Hydrolase</keyword>
<evidence type="ECO:0000259" key="13">
    <source>
        <dbReference type="PROSITE" id="PS50056"/>
    </source>
</evidence>
<dbReference type="Proteomes" id="UP000593567">
    <property type="component" value="Unassembled WGS sequence"/>
</dbReference>
<keyword evidence="7" id="KW-0904">Protein phosphatase</keyword>
<evidence type="ECO:0000256" key="6">
    <source>
        <dbReference type="ARBA" id="ARBA00022801"/>
    </source>
</evidence>
<dbReference type="SUPFAM" id="SSF52799">
    <property type="entry name" value="(Phosphotyrosine protein) phosphatases II"/>
    <property type="match status" value="1"/>
</dbReference>
<feature type="domain" description="Tyrosine specific protein phosphatases" evidence="13">
    <location>
        <begin position="431"/>
        <end position="505"/>
    </location>
</feature>
<dbReference type="OrthoDB" id="10253954at2759"/>
<reference evidence="14" key="1">
    <citation type="submission" date="2020-06" db="EMBL/GenBank/DDBJ databases">
        <title>Draft genome of Bugula neritina, a colonial animal packing powerful symbionts and potential medicines.</title>
        <authorList>
            <person name="Rayko M."/>
        </authorList>
    </citation>
    <scope>NUCLEOTIDE SEQUENCE [LARGE SCALE GENOMIC DNA]</scope>
    <source>
        <strain evidence="14">Kwan_BN1</strain>
    </source>
</reference>
<evidence type="ECO:0000256" key="8">
    <source>
        <dbReference type="ARBA" id="ARBA00022989"/>
    </source>
</evidence>
<dbReference type="AlphaFoldDB" id="A0A7J7K3C7"/>
<evidence type="ECO:0000256" key="11">
    <source>
        <dbReference type="SAM" id="Phobius"/>
    </source>
</evidence>
<dbReference type="InterPro" id="IPR029021">
    <property type="entry name" value="Prot-tyrosine_phosphatase-like"/>
</dbReference>
<evidence type="ECO:0000313" key="15">
    <source>
        <dbReference type="Proteomes" id="UP000593567"/>
    </source>
</evidence>
<dbReference type="InterPro" id="IPR000387">
    <property type="entry name" value="Tyr_Pase_dom"/>
</dbReference>
<comment type="caution">
    <text evidence="14">The sequence shown here is derived from an EMBL/GenBank/DDBJ whole genome shotgun (WGS) entry which is preliminary data.</text>
</comment>
<evidence type="ECO:0000256" key="7">
    <source>
        <dbReference type="ARBA" id="ARBA00022912"/>
    </source>
</evidence>
<dbReference type="PROSITE" id="PS50055">
    <property type="entry name" value="TYR_PHOSPHATASE_PTP"/>
    <property type="match status" value="1"/>
</dbReference>
<evidence type="ECO:0000256" key="1">
    <source>
        <dbReference type="ARBA" id="ARBA00004479"/>
    </source>
</evidence>
<evidence type="ECO:0000256" key="9">
    <source>
        <dbReference type="ARBA" id="ARBA00023136"/>
    </source>
</evidence>
<evidence type="ECO:0000256" key="10">
    <source>
        <dbReference type="ARBA" id="ARBA00023180"/>
    </source>
</evidence>
<organism evidence="14 15">
    <name type="scientific">Bugula neritina</name>
    <name type="common">Brown bryozoan</name>
    <name type="synonym">Sertularia neritina</name>
    <dbReference type="NCBI Taxonomy" id="10212"/>
    <lineage>
        <taxon>Eukaryota</taxon>
        <taxon>Metazoa</taxon>
        <taxon>Spiralia</taxon>
        <taxon>Lophotrochozoa</taxon>
        <taxon>Bryozoa</taxon>
        <taxon>Gymnolaemata</taxon>
        <taxon>Cheilostomatida</taxon>
        <taxon>Flustrina</taxon>
        <taxon>Buguloidea</taxon>
        <taxon>Bugulidae</taxon>
        <taxon>Bugula</taxon>
    </lineage>
</organism>
<dbReference type="SMART" id="SM00194">
    <property type="entry name" value="PTPc"/>
    <property type="match status" value="1"/>
</dbReference>
<dbReference type="InterPro" id="IPR050348">
    <property type="entry name" value="Protein-Tyr_Phosphatase"/>
</dbReference>
<dbReference type="EC" id="3.1.3.48" evidence="3"/>
<evidence type="ECO:0000259" key="12">
    <source>
        <dbReference type="PROSITE" id="PS50055"/>
    </source>
</evidence>
<keyword evidence="10" id="KW-0325">Glycoprotein</keyword>
<evidence type="ECO:0000256" key="2">
    <source>
        <dbReference type="ARBA" id="ARBA00009580"/>
    </source>
</evidence>
<dbReference type="InterPro" id="IPR016130">
    <property type="entry name" value="Tyr_Pase_AS"/>
</dbReference>
<dbReference type="EMBL" id="VXIV02001454">
    <property type="protein sequence ID" value="KAF6033130.1"/>
    <property type="molecule type" value="Genomic_DNA"/>
</dbReference>
<dbReference type="GO" id="GO:0004725">
    <property type="term" value="F:protein tyrosine phosphatase activity"/>
    <property type="evidence" value="ECO:0007669"/>
    <property type="project" value="UniProtKB-EC"/>
</dbReference>
<dbReference type="Pfam" id="PF00102">
    <property type="entry name" value="Y_phosphatase"/>
    <property type="match status" value="1"/>
</dbReference>
<comment type="similarity">
    <text evidence="2">Belongs to the protein-tyrosine phosphatase family.</text>
</comment>
<dbReference type="PROSITE" id="PS00383">
    <property type="entry name" value="TYR_PHOSPHATASE_1"/>
    <property type="match status" value="1"/>
</dbReference>
<evidence type="ECO:0000313" key="14">
    <source>
        <dbReference type="EMBL" id="KAF6033130.1"/>
    </source>
</evidence>
<dbReference type="FunFam" id="3.90.190.10:FF:000185">
    <property type="entry name" value="Predicted protein"/>
    <property type="match status" value="1"/>
</dbReference>
<dbReference type="PROSITE" id="PS50056">
    <property type="entry name" value="TYR_PHOSPHATASE_2"/>
    <property type="match status" value="1"/>
</dbReference>
<gene>
    <name evidence="14" type="ORF">EB796_008560</name>
</gene>
<dbReference type="PANTHER" id="PTHR19134:SF562">
    <property type="entry name" value="PROTEIN-TYROSINE-PHOSPHATASE"/>
    <property type="match status" value="1"/>
</dbReference>
<name>A0A7J7K3C7_BUGNE</name>
<dbReference type="InterPro" id="IPR057598">
    <property type="entry name" value="Fn3_PTPRU"/>
</dbReference>
<dbReference type="PANTHER" id="PTHR19134">
    <property type="entry name" value="RECEPTOR-TYPE TYROSINE-PROTEIN PHOSPHATASE"/>
    <property type="match status" value="1"/>
</dbReference>
<dbReference type="PRINTS" id="PR00700">
    <property type="entry name" value="PRTYPHPHTASE"/>
</dbReference>
<keyword evidence="15" id="KW-1185">Reference proteome</keyword>
<feature type="domain" description="Tyrosine-protein phosphatase" evidence="12">
    <location>
        <begin position="258"/>
        <end position="514"/>
    </location>
</feature>
<feature type="transmembrane region" description="Helical" evidence="11">
    <location>
        <begin position="164"/>
        <end position="186"/>
    </location>
</feature>
<dbReference type="CDD" id="cd00047">
    <property type="entry name" value="PTPc"/>
    <property type="match status" value="1"/>
</dbReference>
<accession>A0A7J7K3C7</accession>
<dbReference type="GO" id="GO:0016020">
    <property type="term" value="C:membrane"/>
    <property type="evidence" value="ECO:0007669"/>
    <property type="project" value="UniProtKB-SubCell"/>
</dbReference>
<dbReference type="Pfam" id="PF23144">
    <property type="entry name" value="Fn3_PTPRU"/>
    <property type="match status" value="1"/>
</dbReference>
<dbReference type="InterPro" id="IPR003595">
    <property type="entry name" value="Tyr_Pase_cat"/>
</dbReference>
<evidence type="ECO:0000256" key="4">
    <source>
        <dbReference type="ARBA" id="ARBA00022692"/>
    </source>
</evidence>
<keyword evidence="4 11" id="KW-0812">Transmembrane</keyword>